<accession>A0ACB9KK11</accession>
<comment type="caution">
    <text evidence="1">The sequence shown here is derived from an EMBL/GenBank/DDBJ whole genome shotgun (WGS) entry which is preliminary data.</text>
</comment>
<gene>
    <name evidence="1" type="ORF">L6164_037433</name>
</gene>
<proteinExistence type="predicted"/>
<organism evidence="1 2">
    <name type="scientific">Bauhinia variegata</name>
    <name type="common">Purple orchid tree</name>
    <name type="synonym">Phanera variegata</name>
    <dbReference type="NCBI Taxonomy" id="167791"/>
    <lineage>
        <taxon>Eukaryota</taxon>
        <taxon>Viridiplantae</taxon>
        <taxon>Streptophyta</taxon>
        <taxon>Embryophyta</taxon>
        <taxon>Tracheophyta</taxon>
        <taxon>Spermatophyta</taxon>
        <taxon>Magnoliopsida</taxon>
        <taxon>eudicotyledons</taxon>
        <taxon>Gunneridae</taxon>
        <taxon>Pentapetalae</taxon>
        <taxon>rosids</taxon>
        <taxon>fabids</taxon>
        <taxon>Fabales</taxon>
        <taxon>Fabaceae</taxon>
        <taxon>Cercidoideae</taxon>
        <taxon>Cercideae</taxon>
        <taxon>Bauhiniinae</taxon>
        <taxon>Bauhinia</taxon>
    </lineage>
</organism>
<evidence type="ECO:0000313" key="2">
    <source>
        <dbReference type="Proteomes" id="UP000828941"/>
    </source>
</evidence>
<protein>
    <submittedName>
        <fullName evidence="1">Uncharacterized protein</fullName>
    </submittedName>
</protein>
<keyword evidence="2" id="KW-1185">Reference proteome</keyword>
<dbReference type="Proteomes" id="UP000828941">
    <property type="component" value="Chromosome 14"/>
</dbReference>
<sequence>MFGSIRGFFPFHWAESITESKIQEPQLCRASLCVMGAGAFCFTLEGPLMFVVHYATQLLLFLHLGWK</sequence>
<name>A0ACB9KK11_BAUVA</name>
<dbReference type="EMBL" id="CM039439">
    <property type="protein sequence ID" value="KAI4297548.1"/>
    <property type="molecule type" value="Genomic_DNA"/>
</dbReference>
<evidence type="ECO:0000313" key="1">
    <source>
        <dbReference type="EMBL" id="KAI4297548.1"/>
    </source>
</evidence>
<reference evidence="1 2" key="1">
    <citation type="journal article" date="2022" name="DNA Res.">
        <title>Chromosomal-level genome assembly of the orchid tree Bauhinia variegata (Leguminosae; Cercidoideae) supports the allotetraploid origin hypothesis of Bauhinia.</title>
        <authorList>
            <person name="Zhong Y."/>
            <person name="Chen Y."/>
            <person name="Zheng D."/>
            <person name="Pang J."/>
            <person name="Liu Y."/>
            <person name="Luo S."/>
            <person name="Meng S."/>
            <person name="Qian L."/>
            <person name="Wei D."/>
            <person name="Dai S."/>
            <person name="Zhou R."/>
        </authorList>
    </citation>
    <scope>NUCLEOTIDE SEQUENCE [LARGE SCALE GENOMIC DNA]</scope>
    <source>
        <strain evidence="1">BV-YZ2020</strain>
    </source>
</reference>